<evidence type="ECO:0000256" key="1">
    <source>
        <dbReference type="ARBA" id="ARBA00006962"/>
    </source>
</evidence>
<gene>
    <name evidence="5" type="ORF">HF526_09635</name>
</gene>
<reference evidence="5 6" key="1">
    <citation type="submission" date="2020-04" db="EMBL/GenBank/DDBJ databases">
        <authorList>
            <person name="Klaysubun C."/>
            <person name="Duangmal K."/>
            <person name="Lipun K."/>
        </authorList>
    </citation>
    <scope>NUCLEOTIDE SEQUENCE [LARGE SCALE GENOMIC DNA]</scope>
    <source>
        <strain evidence="5 6">K10HN5</strain>
    </source>
</reference>
<dbReference type="InterPro" id="IPR050519">
    <property type="entry name" value="Glycosyltransf_28_UgtP"/>
</dbReference>
<keyword evidence="3" id="KW-0808">Transferase</keyword>
<organism evidence="5 6">
    <name type="scientific">Pseudonocardia acidicola</name>
    <dbReference type="NCBI Taxonomy" id="2724939"/>
    <lineage>
        <taxon>Bacteria</taxon>
        <taxon>Bacillati</taxon>
        <taxon>Actinomycetota</taxon>
        <taxon>Actinomycetes</taxon>
        <taxon>Pseudonocardiales</taxon>
        <taxon>Pseudonocardiaceae</taxon>
        <taxon>Pseudonocardia</taxon>
    </lineage>
</organism>
<evidence type="ECO:0000313" key="5">
    <source>
        <dbReference type="EMBL" id="NMH97571.1"/>
    </source>
</evidence>
<dbReference type="Pfam" id="PF13692">
    <property type="entry name" value="Glyco_trans_1_4"/>
    <property type="match status" value="1"/>
</dbReference>
<dbReference type="EMBL" id="JAAXLA010000013">
    <property type="protein sequence ID" value="NMH97571.1"/>
    <property type="molecule type" value="Genomic_DNA"/>
</dbReference>
<keyword evidence="2" id="KW-0328">Glycosyltransferase</keyword>
<dbReference type="PANTHER" id="PTHR43025">
    <property type="entry name" value="MONOGALACTOSYLDIACYLGLYCEROL SYNTHASE"/>
    <property type="match status" value="1"/>
</dbReference>
<comment type="similarity">
    <text evidence="1">Belongs to the glycosyltransferase 28 family.</text>
</comment>
<dbReference type="PANTHER" id="PTHR43025:SF3">
    <property type="entry name" value="MONOGALACTOSYLDIACYLGLYCEROL SYNTHASE 1, CHLOROPLASTIC"/>
    <property type="match status" value="1"/>
</dbReference>
<dbReference type="SUPFAM" id="SSF53756">
    <property type="entry name" value="UDP-Glycosyltransferase/glycogen phosphorylase"/>
    <property type="match status" value="1"/>
</dbReference>
<proteinExistence type="inferred from homology"/>
<evidence type="ECO:0000256" key="2">
    <source>
        <dbReference type="ARBA" id="ARBA00022676"/>
    </source>
</evidence>
<protein>
    <submittedName>
        <fullName evidence="5">Glycosyltransferase</fullName>
    </submittedName>
</protein>
<dbReference type="Proteomes" id="UP000820669">
    <property type="component" value="Unassembled WGS sequence"/>
</dbReference>
<dbReference type="InterPro" id="IPR009695">
    <property type="entry name" value="Diacylglyc_glucosyltr_N"/>
</dbReference>
<dbReference type="Gene3D" id="3.40.50.2000">
    <property type="entry name" value="Glycogen Phosphorylase B"/>
    <property type="match status" value="1"/>
</dbReference>
<keyword evidence="6" id="KW-1185">Reference proteome</keyword>
<accession>A0ABX1S7P3</accession>
<sequence length="397" mass="42683">MLLPRRARGRLIRWRRRGSDAPDGSRRVLILTAGVGAGHDGAAYELARRLRRCGVEVDVRDYLDALPAVGRRIVRDCYMPAVQHTPRFFDWLFVSLEHRRWVQLTVLRFCRLSEGVVRRWASGADVVVSTYPLASQTLGRLRAAGLLTVPAVTFLTDPAAHRMWCHPDVDMHLTVTSATVTDGSRYGVALRAAGALAEPRFSRSVLPADRARIRAELGVEGDEPVVLISAGSLGLGLVPDAVDAILRHPRVRVVVLCGRNESLRRRLATQDRVSALGWRDDVPDLMAAADALVHNAGGLSFTEALVAGLPSISYLAIPGHGRANASVLAAAALAPWPSTPDELAAAIDEVVARPRAAPTPMVRPGQPDAAAMILELIGPADAGDSSPAELTDARRVG</sequence>
<comment type="caution">
    <text evidence="5">The sequence shown here is derived from an EMBL/GenBank/DDBJ whole genome shotgun (WGS) entry which is preliminary data.</text>
</comment>
<evidence type="ECO:0000313" key="6">
    <source>
        <dbReference type="Proteomes" id="UP000820669"/>
    </source>
</evidence>
<feature type="domain" description="Diacylglycerol glucosyltransferase N-terminal" evidence="4">
    <location>
        <begin position="39"/>
        <end position="182"/>
    </location>
</feature>
<name>A0ABX1S7P3_9PSEU</name>
<evidence type="ECO:0000256" key="3">
    <source>
        <dbReference type="ARBA" id="ARBA00022679"/>
    </source>
</evidence>
<evidence type="ECO:0000259" key="4">
    <source>
        <dbReference type="Pfam" id="PF06925"/>
    </source>
</evidence>
<dbReference type="Pfam" id="PF06925">
    <property type="entry name" value="MGDG_synth"/>
    <property type="match status" value="1"/>
</dbReference>